<comment type="caution">
    <text evidence="5">The sequence shown here is derived from an EMBL/GenBank/DDBJ whole genome shotgun (WGS) entry which is preliminary data.</text>
</comment>
<gene>
    <name evidence="5" type="ORF">ACEWY4_017864</name>
</gene>
<dbReference type="PRINTS" id="PR01248">
    <property type="entry name" value="TYPE1KERATIN"/>
</dbReference>
<evidence type="ECO:0000259" key="4">
    <source>
        <dbReference type="PROSITE" id="PS51842"/>
    </source>
</evidence>
<sequence>MSARVSRNFTSSGGTAPFGFASSASGMNFSAFSGGSSRLPLYGNRAPSVYGGAGGYGTRVSSAVSSVSMASPGGEMAVCVVNEKQTMQNLNDRLASYLEKVKTLEAANQKLELQIKEFLDKRCPARVLDHAGYSATIEGLRKQIDTRIAENAAITAQVDNAKLAAEDFRLKFENESNMRMSVEADIARLKAFKSELELLIKDLEVQISGLNEELAWLRRNHEEELVQLRAQQSGSVHVELDCAPPVDLERVLQEMREQYEMVIQKNHRDAEKWFEGKTAMLQTEVSTGATEVMTSQTEVTESKRLFKTLEIELQGLLTQKGHMEQQLSEVGGRYGSLLGQLQLQIDGLEEELQQLGASIQQQAADYQLLLNIKMRLEMEIAEYRRLLEGEGCITWTETQDRENVARRTNEYNELSSASVSSCMTTQTTEVFTTVVEEEEDVHNPLRQRRVKVIMEELVDGVVVATSVDEKIQEVN</sequence>
<dbReference type="SMART" id="SM01391">
    <property type="entry name" value="Filament"/>
    <property type="match status" value="1"/>
</dbReference>
<evidence type="ECO:0000256" key="3">
    <source>
        <dbReference type="SAM" id="Coils"/>
    </source>
</evidence>
<evidence type="ECO:0000313" key="6">
    <source>
        <dbReference type="Proteomes" id="UP001591681"/>
    </source>
</evidence>
<feature type="domain" description="IF rod" evidence="4">
    <location>
        <begin position="83"/>
        <end position="394"/>
    </location>
</feature>
<reference evidence="5 6" key="1">
    <citation type="submission" date="2024-09" db="EMBL/GenBank/DDBJ databases">
        <title>A chromosome-level genome assembly of Gray's grenadier anchovy, Coilia grayii.</title>
        <authorList>
            <person name="Fu Z."/>
        </authorList>
    </citation>
    <scope>NUCLEOTIDE SEQUENCE [LARGE SCALE GENOMIC DNA]</scope>
    <source>
        <strain evidence="5">G4</strain>
        <tissue evidence="5">Muscle</tissue>
    </source>
</reference>
<dbReference type="EMBL" id="JBHFQA010000015">
    <property type="protein sequence ID" value="KAL2086805.1"/>
    <property type="molecule type" value="Genomic_DNA"/>
</dbReference>
<dbReference type="InterPro" id="IPR002957">
    <property type="entry name" value="Keratin_I"/>
</dbReference>
<keyword evidence="2 3" id="KW-0175">Coiled coil</keyword>
<evidence type="ECO:0000256" key="2">
    <source>
        <dbReference type="ARBA" id="ARBA00023054"/>
    </source>
</evidence>
<dbReference type="AlphaFoldDB" id="A0ABD1JKB3"/>
<dbReference type="PANTHER" id="PTHR23239">
    <property type="entry name" value="INTERMEDIATE FILAMENT"/>
    <property type="match status" value="1"/>
</dbReference>
<feature type="coiled-coil region" evidence="3">
    <location>
        <begin position="80"/>
        <end position="121"/>
    </location>
</feature>
<dbReference type="FunFam" id="1.20.5.170:FF:000002">
    <property type="entry name" value="Type I keratin KA11"/>
    <property type="match status" value="1"/>
</dbReference>
<dbReference type="PANTHER" id="PTHR23239:SF180">
    <property type="entry name" value="KERATIN, TYPE I CYTOSKELETAL 17"/>
    <property type="match status" value="1"/>
</dbReference>
<proteinExistence type="predicted"/>
<dbReference type="PROSITE" id="PS51842">
    <property type="entry name" value="IF_ROD_2"/>
    <property type="match status" value="1"/>
</dbReference>
<dbReference type="Pfam" id="PF00038">
    <property type="entry name" value="Filament"/>
    <property type="match status" value="1"/>
</dbReference>
<organism evidence="5 6">
    <name type="scientific">Coilia grayii</name>
    <name type="common">Gray's grenadier anchovy</name>
    <dbReference type="NCBI Taxonomy" id="363190"/>
    <lineage>
        <taxon>Eukaryota</taxon>
        <taxon>Metazoa</taxon>
        <taxon>Chordata</taxon>
        <taxon>Craniata</taxon>
        <taxon>Vertebrata</taxon>
        <taxon>Euteleostomi</taxon>
        <taxon>Actinopterygii</taxon>
        <taxon>Neopterygii</taxon>
        <taxon>Teleostei</taxon>
        <taxon>Clupei</taxon>
        <taxon>Clupeiformes</taxon>
        <taxon>Clupeoidei</taxon>
        <taxon>Engraulidae</taxon>
        <taxon>Coilinae</taxon>
        <taxon>Coilia</taxon>
    </lineage>
</organism>
<dbReference type="InterPro" id="IPR039008">
    <property type="entry name" value="IF_rod_dom"/>
</dbReference>
<feature type="coiled-coil region" evidence="3">
    <location>
        <begin position="338"/>
        <end position="365"/>
    </location>
</feature>
<keyword evidence="1" id="KW-0403">Intermediate filament</keyword>
<name>A0ABD1JKB3_9TELE</name>
<accession>A0ABD1JKB3</accession>
<dbReference type="Gene3D" id="1.20.5.170">
    <property type="match status" value="1"/>
</dbReference>
<dbReference type="Gene3D" id="1.20.5.500">
    <property type="entry name" value="Single helix bin"/>
    <property type="match status" value="1"/>
</dbReference>
<keyword evidence="6" id="KW-1185">Reference proteome</keyword>
<evidence type="ECO:0000313" key="5">
    <source>
        <dbReference type="EMBL" id="KAL2086805.1"/>
    </source>
</evidence>
<protein>
    <recommendedName>
        <fullName evidence="4">IF rod domain-containing protein</fullName>
    </recommendedName>
</protein>
<dbReference type="Proteomes" id="UP001591681">
    <property type="component" value="Unassembled WGS sequence"/>
</dbReference>
<dbReference type="Gene3D" id="1.20.5.1160">
    <property type="entry name" value="Vasodilator-stimulated phosphoprotein"/>
    <property type="match status" value="1"/>
</dbReference>
<feature type="coiled-coil region" evidence="3">
    <location>
        <begin position="186"/>
        <end position="231"/>
    </location>
</feature>
<dbReference type="SUPFAM" id="SSF64593">
    <property type="entry name" value="Intermediate filament protein, coiled coil region"/>
    <property type="match status" value="2"/>
</dbReference>
<evidence type="ECO:0000256" key="1">
    <source>
        <dbReference type="ARBA" id="ARBA00022754"/>
    </source>
</evidence>
<dbReference type="GO" id="GO:0005882">
    <property type="term" value="C:intermediate filament"/>
    <property type="evidence" value="ECO:0007669"/>
    <property type="project" value="UniProtKB-KW"/>
</dbReference>